<keyword evidence="1" id="KW-0732">Signal</keyword>
<evidence type="ECO:0000313" key="3">
    <source>
        <dbReference type="Proteomes" id="UP000738349"/>
    </source>
</evidence>
<accession>A0A9P9DTY1</accession>
<keyword evidence="3" id="KW-1185">Reference proteome</keyword>
<dbReference type="AlphaFoldDB" id="A0A9P9DTY1"/>
<feature type="chain" id="PRO_5040154274" evidence="1">
    <location>
        <begin position="21"/>
        <end position="556"/>
    </location>
</feature>
<dbReference type="OrthoDB" id="2590365at2759"/>
<comment type="caution">
    <text evidence="2">The sequence shown here is derived from an EMBL/GenBank/DDBJ whole genome shotgun (WGS) entry which is preliminary data.</text>
</comment>
<name>A0A9P9DTY1_9HYPO</name>
<gene>
    <name evidence="2" type="ORF">EDB81DRAFT_663419</name>
</gene>
<organism evidence="2 3">
    <name type="scientific">Dactylonectria macrodidyma</name>
    <dbReference type="NCBI Taxonomy" id="307937"/>
    <lineage>
        <taxon>Eukaryota</taxon>
        <taxon>Fungi</taxon>
        <taxon>Dikarya</taxon>
        <taxon>Ascomycota</taxon>
        <taxon>Pezizomycotina</taxon>
        <taxon>Sordariomycetes</taxon>
        <taxon>Hypocreomycetidae</taxon>
        <taxon>Hypocreales</taxon>
        <taxon>Nectriaceae</taxon>
        <taxon>Dactylonectria</taxon>
    </lineage>
</organism>
<protein>
    <submittedName>
        <fullName evidence="2">Uncharacterized protein</fullName>
    </submittedName>
</protein>
<evidence type="ECO:0000313" key="2">
    <source>
        <dbReference type="EMBL" id="KAH7125979.1"/>
    </source>
</evidence>
<dbReference type="EMBL" id="JAGMUV010000020">
    <property type="protein sequence ID" value="KAH7125979.1"/>
    <property type="molecule type" value="Genomic_DNA"/>
</dbReference>
<reference evidence="2" key="1">
    <citation type="journal article" date="2021" name="Nat. Commun.">
        <title>Genetic determinants of endophytism in the Arabidopsis root mycobiome.</title>
        <authorList>
            <person name="Mesny F."/>
            <person name="Miyauchi S."/>
            <person name="Thiergart T."/>
            <person name="Pickel B."/>
            <person name="Atanasova L."/>
            <person name="Karlsson M."/>
            <person name="Huettel B."/>
            <person name="Barry K.W."/>
            <person name="Haridas S."/>
            <person name="Chen C."/>
            <person name="Bauer D."/>
            <person name="Andreopoulos W."/>
            <person name="Pangilinan J."/>
            <person name="LaButti K."/>
            <person name="Riley R."/>
            <person name="Lipzen A."/>
            <person name="Clum A."/>
            <person name="Drula E."/>
            <person name="Henrissat B."/>
            <person name="Kohler A."/>
            <person name="Grigoriev I.V."/>
            <person name="Martin F.M."/>
            <person name="Hacquard S."/>
        </authorList>
    </citation>
    <scope>NUCLEOTIDE SEQUENCE</scope>
    <source>
        <strain evidence="2">MPI-CAGE-AT-0147</strain>
    </source>
</reference>
<dbReference type="Proteomes" id="UP000738349">
    <property type="component" value="Unassembled WGS sequence"/>
</dbReference>
<evidence type="ECO:0000256" key="1">
    <source>
        <dbReference type="SAM" id="SignalP"/>
    </source>
</evidence>
<sequence>MHFSLLFVTSLMLLSQLVSAKDALEEICDDLPGIDDCTGTVTIPVKAKLKYCSKTITSVDPCKTKTTFKYPCPTWKEPLKLCDGSTCVPGTVEKSVDVPCGITIVTKKVSLCQTVRDSLGNTGTNFINKAGAMCNCIPKVLNLIKAGVYHTIFSAGASLDVDSELVTEMIRLQNCVLDEDLGVYDNRDEVYANELTSKDGWTVLRAAEITLATYAELVLAVSPCLTGVACNPAAVASFFIRYAKDSALTLGLQLAKILYGWKDVFGNIKNKVTAIKNSATSLTKHLASVPGKVQTTKKNICQKKRCTGPGVSAFLKKVSKALTTAQSLQSIRQAADVAATAAPEMISVVDKTIGVAKKVPSSSFFTDLVKSGSFTKVEDMLESFQIVKELPESVAELEDIIASVVALVSNYEALGKNALAAVEDVVSFSWDAYAKELKKDSSGKLRKGLIGIQKTFRTELLQPLRDLKADIKDLKDVLATSPIKKGSFKFDVGVADYQRWTTLSMDAPCAKKGKSNFEIGGYKTSFSYPQFYSCEYGPKDIPWPNHYVPYIKFKQA</sequence>
<proteinExistence type="predicted"/>
<feature type="signal peptide" evidence="1">
    <location>
        <begin position="1"/>
        <end position="20"/>
    </location>
</feature>